<feature type="transmembrane region" description="Helical" evidence="6">
    <location>
        <begin position="62"/>
        <end position="83"/>
    </location>
</feature>
<evidence type="ECO:0000256" key="5">
    <source>
        <dbReference type="ARBA" id="ARBA00023180"/>
    </source>
</evidence>
<keyword evidence="8" id="KW-1185">Reference proteome</keyword>
<evidence type="ECO:0000256" key="4">
    <source>
        <dbReference type="ARBA" id="ARBA00023136"/>
    </source>
</evidence>
<dbReference type="PANTHER" id="PTHR31042:SF111">
    <property type="entry name" value="CORE-2_I-BRANCHING BETA-1,6-N-ACETYLGLUCOSAMINYLTRANSFERASE FAMILY PROTEIN"/>
    <property type="match status" value="1"/>
</dbReference>
<dbReference type="EMBL" id="JAMZMK010008534">
    <property type="protein sequence ID" value="KAI7739992.1"/>
    <property type="molecule type" value="Genomic_DNA"/>
</dbReference>
<keyword evidence="6" id="KW-0812">Transmembrane</keyword>
<proteinExistence type="predicted"/>
<evidence type="ECO:0000256" key="3">
    <source>
        <dbReference type="ARBA" id="ARBA00022679"/>
    </source>
</evidence>
<accession>A0AAD5GF13</accession>
<evidence type="ECO:0008006" key="9">
    <source>
        <dbReference type="Google" id="ProtNLM"/>
    </source>
</evidence>
<organism evidence="7 8">
    <name type="scientific">Ambrosia artemisiifolia</name>
    <name type="common">Common ragweed</name>
    <dbReference type="NCBI Taxonomy" id="4212"/>
    <lineage>
        <taxon>Eukaryota</taxon>
        <taxon>Viridiplantae</taxon>
        <taxon>Streptophyta</taxon>
        <taxon>Embryophyta</taxon>
        <taxon>Tracheophyta</taxon>
        <taxon>Spermatophyta</taxon>
        <taxon>Magnoliopsida</taxon>
        <taxon>eudicotyledons</taxon>
        <taxon>Gunneridae</taxon>
        <taxon>Pentapetalae</taxon>
        <taxon>asterids</taxon>
        <taxon>campanulids</taxon>
        <taxon>Asterales</taxon>
        <taxon>Asteraceae</taxon>
        <taxon>Asteroideae</taxon>
        <taxon>Heliantheae alliance</taxon>
        <taxon>Heliantheae</taxon>
        <taxon>Ambrosia</taxon>
    </lineage>
</organism>
<dbReference type="GO" id="GO:0016757">
    <property type="term" value="F:glycosyltransferase activity"/>
    <property type="evidence" value="ECO:0007669"/>
    <property type="project" value="UniProtKB-KW"/>
</dbReference>
<keyword evidence="6" id="KW-1133">Transmembrane helix</keyword>
<keyword evidence="2" id="KW-0328">Glycosyltransferase</keyword>
<dbReference type="InterPro" id="IPR044174">
    <property type="entry name" value="BC10-like"/>
</dbReference>
<evidence type="ECO:0000313" key="7">
    <source>
        <dbReference type="EMBL" id="KAI7739992.1"/>
    </source>
</evidence>
<reference evidence="7" key="1">
    <citation type="submission" date="2022-06" db="EMBL/GenBank/DDBJ databases">
        <title>Uncovering the hologenomic basis of an extraordinary plant invasion.</title>
        <authorList>
            <person name="Bieker V.C."/>
            <person name="Martin M.D."/>
            <person name="Gilbert T."/>
            <person name="Hodgins K."/>
            <person name="Battlay P."/>
            <person name="Petersen B."/>
            <person name="Wilson J."/>
        </authorList>
    </citation>
    <scope>NUCLEOTIDE SEQUENCE</scope>
    <source>
        <strain evidence="7">AA19_3_7</strain>
        <tissue evidence="7">Leaf</tissue>
    </source>
</reference>
<keyword evidence="4 6" id="KW-0472">Membrane</keyword>
<dbReference type="Proteomes" id="UP001206925">
    <property type="component" value="Unassembled WGS sequence"/>
</dbReference>
<gene>
    <name evidence="7" type="ORF">M8C21_004407</name>
</gene>
<keyword evidence="5" id="KW-0325">Glycoprotein</keyword>
<dbReference type="GO" id="GO:0016020">
    <property type="term" value="C:membrane"/>
    <property type="evidence" value="ECO:0007669"/>
    <property type="project" value="UniProtKB-SubCell"/>
</dbReference>
<dbReference type="AlphaFoldDB" id="A0AAD5GF13"/>
<dbReference type="Pfam" id="PF02485">
    <property type="entry name" value="Branch"/>
    <property type="match status" value="1"/>
</dbReference>
<evidence type="ECO:0000256" key="6">
    <source>
        <dbReference type="SAM" id="Phobius"/>
    </source>
</evidence>
<keyword evidence="3" id="KW-0808">Transferase</keyword>
<protein>
    <recommendedName>
        <fullName evidence="9">Glycosyl transferase, family 14</fullName>
    </recommendedName>
</protein>
<comment type="caution">
    <text evidence="7">The sequence shown here is derived from an EMBL/GenBank/DDBJ whole genome shotgun (WGS) entry which is preliminary data.</text>
</comment>
<evidence type="ECO:0000256" key="2">
    <source>
        <dbReference type="ARBA" id="ARBA00022676"/>
    </source>
</evidence>
<sequence length="427" mass="49681">MGPSFLTDCFSLYQSNHFLKLFPIYFFHQYKHFQTFIHVTMKNNNPNSLSTFFNARLQLSNLFSIIIFFGFGLCFGIILTFHLKNVSFNLQFTQLSISTDTNTDTDTDTNVVVSLPPPPSSRIKIGLEKYIHPTNVMHEMSDDELIWRASMVPKVSEYPYHRTPKVAFMFLTRGSVLLSPLWDMFFKGHNGLFSIYVHTSGLSSNWTEPEKESVFYGRRIPSKNVEWGKVSMVEAERRLLANALLDFSNQRFVLLSESCIPLFNFSTIYAYLINSKHSYIESYDLAGPVGRGRYSWKMHPKVKIHEWRKGSQWFEMNRDLAIEVISDKTYFPVFQNYCNGSCYADEHYLPTFVTLKFGELTSNRTLTFVDWAKGGPHPSRYTRYDVTRGFLEKLRSKRSCEYNGRSNETCHLFARKFTPHALDSARQ</sequence>
<dbReference type="InterPro" id="IPR003406">
    <property type="entry name" value="Glyco_trans_14"/>
</dbReference>
<dbReference type="PANTHER" id="PTHR31042">
    <property type="entry name" value="CORE-2/I-BRANCHING BETA-1,6-N-ACETYLGLUCOSAMINYLTRANSFERASE FAMILY PROTEIN-RELATED"/>
    <property type="match status" value="1"/>
</dbReference>
<name>A0AAD5GF13_AMBAR</name>
<comment type="subcellular location">
    <subcellularLocation>
        <location evidence="1">Membrane</location>
        <topology evidence="1">Single-pass type II membrane protein</topology>
    </subcellularLocation>
</comment>
<evidence type="ECO:0000256" key="1">
    <source>
        <dbReference type="ARBA" id="ARBA00004606"/>
    </source>
</evidence>
<evidence type="ECO:0000313" key="8">
    <source>
        <dbReference type="Proteomes" id="UP001206925"/>
    </source>
</evidence>